<gene>
    <name evidence="1" type="ORF">I4F81_001877</name>
</gene>
<organism evidence="1 2">
    <name type="scientific">Pyropia yezoensis</name>
    <name type="common">Susabi-nori</name>
    <name type="synonym">Porphyra yezoensis</name>
    <dbReference type="NCBI Taxonomy" id="2788"/>
    <lineage>
        <taxon>Eukaryota</taxon>
        <taxon>Rhodophyta</taxon>
        <taxon>Bangiophyceae</taxon>
        <taxon>Bangiales</taxon>
        <taxon>Bangiaceae</taxon>
        <taxon>Pyropia</taxon>
    </lineage>
</organism>
<reference evidence="1" key="1">
    <citation type="submission" date="2019-11" db="EMBL/GenBank/DDBJ databases">
        <title>Nori genome reveals adaptations in red seaweeds to the harsh intertidal environment.</title>
        <authorList>
            <person name="Wang D."/>
            <person name="Mao Y."/>
        </authorList>
    </citation>
    <scope>NUCLEOTIDE SEQUENCE</scope>
    <source>
        <tissue evidence="1">Gametophyte</tissue>
    </source>
</reference>
<dbReference type="EMBL" id="CM020618">
    <property type="protein sequence ID" value="KAK1859280.1"/>
    <property type="molecule type" value="Genomic_DNA"/>
</dbReference>
<proteinExistence type="predicted"/>
<evidence type="ECO:0000313" key="1">
    <source>
        <dbReference type="EMBL" id="KAK1859280.1"/>
    </source>
</evidence>
<accession>A0ACC3BNH2</accession>
<name>A0ACC3BNH2_PYRYE</name>
<dbReference type="Proteomes" id="UP000798662">
    <property type="component" value="Chromosome 1"/>
</dbReference>
<evidence type="ECO:0000313" key="2">
    <source>
        <dbReference type="Proteomes" id="UP000798662"/>
    </source>
</evidence>
<comment type="caution">
    <text evidence="1">The sequence shown here is derived from an EMBL/GenBank/DDBJ whole genome shotgun (WGS) entry which is preliminary data.</text>
</comment>
<sequence>MRARQMVVAVAVATATAAATAAAAVSHPPAAAAAAAAASAGAAVYSLARPLSSSTLLASTTQRSSSVCITQQDLHRMTAATADGMAAIGVPPPLVKRWVYTVTVQMPAELGLAEGPPEPATVQTVDKARDGDGRGGGGGDGAAAAAAADKDGDKDEDDPPTPGTIGEASPSDDRRCYVSDDAVEYIVSSFDTVLDEAGVAGARLPTRDDTAGGAAPAPVVRAGGVCLSCCALSSFKDRFHEILRICACRRCHCNWDCR</sequence>
<keyword evidence="2" id="KW-1185">Reference proteome</keyword>
<protein>
    <submittedName>
        <fullName evidence="1">Uncharacterized protein</fullName>
    </submittedName>
</protein>